<dbReference type="KEGG" id="pco:PHACADRAFT_199767"/>
<dbReference type="AlphaFoldDB" id="K5WKY8"/>
<feature type="domain" description="DUF6534" evidence="2">
    <location>
        <begin position="188"/>
        <end position="278"/>
    </location>
</feature>
<feature type="transmembrane region" description="Helical" evidence="1">
    <location>
        <begin position="259"/>
        <end position="275"/>
    </location>
</feature>
<dbReference type="InParanoid" id="K5WKY8"/>
<keyword evidence="1" id="KW-0472">Membrane</keyword>
<feature type="transmembrane region" description="Helical" evidence="1">
    <location>
        <begin position="182"/>
        <end position="203"/>
    </location>
</feature>
<evidence type="ECO:0000256" key="1">
    <source>
        <dbReference type="SAM" id="Phobius"/>
    </source>
</evidence>
<name>K5WKY8_PHACS</name>
<dbReference type="Proteomes" id="UP000008370">
    <property type="component" value="Unassembled WGS sequence"/>
</dbReference>
<dbReference type="RefSeq" id="XP_007400094.1">
    <property type="nucleotide sequence ID" value="XM_007400032.1"/>
</dbReference>
<sequence length="346" mass="38869">MADTSVPPPGSPGFSLNIMESFGTQILGSLFSIALWGVSCMQMFLYFMRYEKDFWGLKLFVVYLWLLDAVIEALTWVGLFSPLVTHWGSLQYIIEVTPAFIHRTWLGSLLAFSAQLFFMYRIYRFTELEGKGWPVRVCLGCAVLIASWQIVGAIPYSVWVLTSTEPTVIAALSVHRVLSVGFSFRAASAFTDILIATWMTVLLSGSMKRSSPFRRSNRLVHRLIFVTINSGIWTALVALIDFILMAWNYSHLEFTVFEYPLAALYLNMVLANLNVRDYLRGQGGEVYEAMLGDMSAAPRSTDSFPLRHMRQNTTTAKPDESLAIRIETSMTLKSDADSIKAGKPSL</sequence>
<evidence type="ECO:0000313" key="3">
    <source>
        <dbReference type="EMBL" id="EKM50927.1"/>
    </source>
</evidence>
<feature type="transmembrane region" description="Helical" evidence="1">
    <location>
        <begin position="26"/>
        <end position="48"/>
    </location>
</feature>
<dbReference type="EMBL" id="JH930477">
    <property type="protein sequence ID" value="EKM50927.1"/>
    <property type="molecule type" value="Genomic_DNA"/>
</dbReference>
<dbReference type="PANTHER" id="PTHR40465">
    <property type="entry name" value="CHROMOSOME 1, WHOLE GENOME SHOTGUN SEQUENCE"/>
    <property type="match status" value="1"/>
</dbReference>
<feature type="transmembrane region" description="Helical" evidence="1">
    <location>
        <begin position="223"/>
        <end position="247"/>
    </location>
</feature>
<feature type="transmembrane region" description="Helical" evidence="1">
    <location>
        <begin position="135"/>
        <end position="162"/>
    </location>
</feature>
<keyword evidence="1" id="KW-1133">Transmembrane helix</keyword>
<evidence type="ECO:0000259" key="2">
    <source>
        <dbReference type="Pfam" id="PF20152"/>
    </source>
</evidence>
<keyword evidence="4" id="KW-1185">Reference proteome</keyword>
<proteinExistence type="predicted"/>
<dbReference type="GeneID" id="18911435"/>
<gene>
    <name evidence="3" type="ORF">PHACADRAFT_199767</name>
</gene>
<dbReference type="OrthoDB" id="3063206at2759"/>
<dbReference type="InterPro" id="IPR045339">
    <property type="entry name" value="DUF6534"/>
</dbReference>
<accession>K5WKY8</accession>
<feature type="transmembrane region" description="Helical" evidence="1">
    <location>
        <begin position="60"/>
        <end position="84"/>
    </location>
</feature>
<organism evidence="3 4">
    <name type="scientific">Phanerochaete carnosa (strain HHB-10118-sp)</name>
    <name type="common">White-rot fungus</name>
    <name type="synonym">Peniophora carnosa</name>
    <dbReference type="NCBI Taxonomy" id="650164"/>
    <lineage>
        <taxon>Eukaryota</taxon>
        <taxon>Fungi</taxon>
        <taxon>Dikarya</taxon>
        <taxon>Basidiomycota</taxon>
        <taxon>Agaricomycotina</taxon>
        <taxon>Agaricomycetes</taxon>
        <taxon>Polyporales</taxon>
        <taxon>Phanerochaetaceae</taxon>
        <taxon>Phanerochaete</taxon>
    </lineage>
</organism>
<dbReference type="HOGENOM" id="CLU_046025_5_0_1"/>
<evidence type="ECO:0000313" key="4">
    <source>
        <dbReference type="Proteomes" id="UP000008370"/>
    </source>
</evidence>
<keyword evidence="1" id="KW-0812">Transmembrane</keyword>
<dbReference type="Pfam" id="PF20152">
    <property type="entry name" value="DUF6534"/>
    <property type="match status" value="1"/>
</dbReference>
<feature type="transmembrane region" description="Helical" evidence="1">
    <location>
        <begin position="104"/>
        <end position="123"/>
    </location>
</feature>
<dbReference type="PANTHER" id="PTHR40465:SF1">
    <property type="entry name" value="DUF6534 DOMAIN-CONTAINING PROTEIN"/>
    <property type="match status" value="1"/>
</dbReference>
<reference evidence="3 4" key="1">
    <citation type="journal article" date="2012" name="BMC Genomics">
        <title>Comparative genomics of the white-rot fungi, Phanerochaete carnosa and P. chrysosporium, to elucidate the genetic basis of the distinct wood types they colonize.</title>
        <authorList>
            <person name="Suzuki H."/>
            <person name="MacDonald J."/>
            <person name="Syed K."/>
            <person name="Salamov A."/>
            <person name="Hori C."/>
            <person name="Aerts A."/>
            <person name="Henrissat B."/>
            <person name="Wiebenga A."/>
            <person name="vanKuyk P.A."/>
            <person name="Barry K."/>
            <person name="Lindquist E."/>
            <person name="LaButti K."/>
            <person name="Lapidus A."/>
            <person name="Lucas S."/>
            <person name="Coutinho P."/>
            <person name="Gong Y."/>
            <person name="Samejima M."/>
            <person name="Mahadevan R."/>
            <person name="Abou-Zaid M."/>
            <person name="de Vries R.P."/>
            <person name="Igarashi K."/>
            <person name="Yadav J.S."/>
            <person name="Grigoriev I.V."/>
            <person name="Master E.R."/>
        </authorList>
    </citation>
    <scope>NUCLEOTIDE SEQUENCE [LARGE SCALE GENOMIC DNA]</scope>
    <source>
        <strain evidence="3 4">HHB-10118-sp</strain>
    </source>
</reference>
<protein>
    <recommendedName>
        <fullName evidence="2">DUF6534 domain-containing protein</fullName>
    </recommendedName>
</protein>